<gene>
    <name evidence="6" type="ORF">SLS53_003535</name>
</gene>
<comment type="subcellular location">
    <subcellularLocation>
        <location evidence="1">Membrane</location>
        <topology evidence="1">Multi-pass membrane protein</topology>
    </subcellularLocation>
</comment>
<feature type="transmembrane region" description="Helical" evidence="5">
    <location>
        <begin position="129"/>
        <end position="153"/>
    </location>
</feature>
<dbReference type="Pfam" id="PF05978">
    <property type="entry name" value="UNC-93"/>
    <property type="match status" value="1"/>
</dbReference>
<comment type="caution">
    <text evidence="6">The sequence shown here is derived from an EMBL/GenBank/DDBJ whole genome shotgun (WGS) entry which is preliminary data.</text>
</comment>
<protein>
    <recommendedName>
        <fullName evidence="8">MFS general substrate transporter</fullName>
    </recommendedName>
</protein>
<feature type="transmembrane region" description="Helical" evidence="5">
    <location>
        <begin position="285"/>
        <end position="306"/>
    </location>
</feature>
<dbReference type="SUPFAM" id="SSF103473">
    <property type="entry name" value="MFS general substrate transporter"/>
    <property type="match status" value="1"/>
</dbReference>
<feature type="transmembrane region" description="Helical" evidence="5">
    <location>
        <begin position="73"/>
        <end position="93"/>
    </location>
</feature>
<dbReference type="InterPro" id="IPR036259">
    <property type="entry name" value="MFS_trans_sf"/>
</dbReference>
<evidence type="ECO:0000313" key="6">
    <source>
        <dbReference type="EMBL" id="KAK7744648.1"/>
    </source>
</evidence>
<feature type="transmembrane region" description="Helical" evidence="5">
    <location>
        <begin position="318"/>
        <end position="336"/>
    </location>
</feature>
<sequence length="490" mass="52955">MLLGTYQKSQGGQLPKSSYPVDRVVKALYLLLLADMDEEGGKNLIVGISAEATSFGNPQQTTSMLAVPFLNNAANALTYGLMSIGCVLSGGVANKFTPKWTLVVGAAFYTPYAAGLYCNNRYGNQWFMLLGAALCGIGASLLWASEAAIAVGYPEEAKRGRYVSIWQGINQFGPLIGGAISLALNVGTDHTGKVGYTTYLGLIAISSLGAPIALLLSQPAKVIRSDGTPVPYMRQTNFMTEARGIWKLLKSPYLVLLYPIFLAGQFGATYQGNYLTTYFTVRSRALASFLTAVVGFAANIVTGIILDLKLSASTKSRATYVGIAVLVTACWIWNAVVEVELSSRSELPNFDLGSGAFFNSAFAVYILFKFFYSALQTYLYWLLGAKKGTQENGEVSRMTGIMRTWESIGSAVAYGIGATDVTNQTQMIIGLALWAFTIPFTLIVVFGRWDLARDTKDDESIGHSTEISTVNVEVRAKGQETELSREIQSD</sequence>
<keyword evidence="7" id="KW-1185">Reference proteome</keyword>
<dbReference type="PANTHER" id="PTHR23294:SF57">
    <property type="entry name" value="CINA C-TERMINAL DOMAIN-CONTAINING PROTEIN"/>
    <property type="match status" value="1"/>
</dbReference>
<keyword evidence="3 5" id="KW-1133">Transmembrane helix</keyword>
<dbReference type="Proteomes" id="UP001320245">
    <property type="component" value="Unassembled WGS sequence"/>
</dbReference>
<dbReference type="EMBL" id="JAJSPL020000010">
    <property type="protein sequence ID" value="KAK7744648.1"/>
    <property type="molecule type" value="Genomic_DNA"/>
</dbReference>
<proteinExistence type="predicted"/>
<feature type="transmembrane region" description="Helical" evidence="5">
    <location>
        <begin position="253"/>
        <end position="273"/>
    </location>
</feature>
<evidence type="ECO:0000256" key="2">
    <source>
        <dbReference type="ARBA" id="ARBA00022692"/>
    </source>
</evidence>
<evidence type="ECO:0008006" key="8">
    <source>
        <dbReference type="Google" id="ProtNLM"/>
    </source>
</evidence>
<feature type="transmembrane region" description="Helical" evidence="5">
    <location>
        <begin position="427"/>
        <end position="446"/>
    </location>
</feature>
<accession>A0AAN9YH60</accession>
<feature type="transmembrane region" description="Helical" evidence="5">
    <location>
        <begin position="100"/>
        <end position="117"/>
    </location>
</feature>
<keyword evidence="4 5" id="KW-0472">Membrane</keyword>
<reference evidence="6 7" key="1">
    <citation type="journal article" date="2023" name="PLoS ONE">
        <title>Cytospora paraplurivora sp. nov. isolated from orchards with fruit tree decline syndrome in Ontario, Canada.</title>
        <authorList>
            <person name="Ilyukhin E."/>
            <person name="Nguyen H.D.T."/>
            <person name="Castle A.J."/>
            <person name="Ellouze W."/>
        </authorList>
    </citation>
    <scope>NUCLEOTIDE SEQUENCE [LARGE SCALE GENOMIC DNA]</scope>
    <source>
        <strain evidence="6 7">FDS-564</strain>
    </source>
</reference>
<evidence type="ECO:0000256" key="4">
    <source>
        <dbReference type="ARBA" id="ARBA00023136"/>
    </source>
</evidence>
<evidence type="ECO:0000313" key="7">
    <source>
        <dbReference type="Proteomes" id="UP001320245"/>
    </source>
</evidence>
<feature type="transmembrane region" description="Helical" evidence="5">
    <location>
        <begin position="165"/>
        <end position="184"/>
    </location>
</feature>
<organism evidence="6 7">
    <name type="scientific">Cytospora paraplurivora</name>
    <dbReference type="NCBI Taxonomy" id="2898453"/>
    <lineage>
        <taxon>Eukaryota</taxon>
        <taxon>Fungi</taxon>
        <taxon>Dikarya</taxon>
        <taxon>Ascomycota</taxon>
        <taxon>Pezizomycotina</taxon>
        <taxon>Sordariomycetes</taxon>
        <taxon>Sordariomycetidae</taxon>
        <taxon>Diaporthales</taxon>
        <taxon>Cytosporaceae</taxon>
        <taxon>Cytospora</taxon>
    </lineage>
</organism>
<feature type="transmembrane region" description="Helical" evidence="5">
    <location>
        <begin position="356"/>
        <end position="383"/>
    </location>
</feature>
<keyword evidence="2 5" id="KW-0812">Transmembrane</keyword>
<evidence type="ECO:0000256" key="5">
    <source>
        <dbReference type="SAM" id="Phobius"/>
    </source>
</evidence>
<dbReference type="InterPro" id="IPR051617">
    <property type="entry name" value="UNC-93-like_regulator"/>
</dbReference>
<evidence type="ECO:0000256" key="3">
    <source>
        <dbReference type="ARBA" id="ARBA00022989"/>
    </source>
</evidence>
<dbReference type="InterPro" id="IPR010291">
    <property type="entry name" value="Ion_channel_UNC-93"/>
</dbReference>
<evidence type="ECO:0000256" key="1">
    <source>
        <dbReference type="ARBA" id="ARBA00004141"/>
    </source>
</evidence>
<dbReference type="AlphaFoldDB" id="A0AAN9YH60"/>
<name>A0AAN9YH60_9PEZI</name>
<dbReference type="GO" id="GO:0016020">
    <property type="term" value="C:membrane"/>
    <property type="evidence" value="ECO:0007669"/>
    <property type="project" value="UniProtKB-SubCell"/>
</dbReference>
<feature type="transmembrane region" description="Helical" evidence="5">
    <location>
        <begin position="196"/>
        <end position="216"/>
    </location>
</feature>
<dbReference type="Gene3D" id="1.20.1250.20">
    <property type="entry name" value="MFS general substrate transporter like domains"/>
    <property type="match status" value="1"/>
</dbReference>
<dbReference type="PANTHER" id="PTHR23294">
    <property type="entry name" value="ET TRANSLATION PRODUCT-RELATED"/>
    <property type="match status" value="1"/>
</dbReference>